<sequence length="79" mass="9526">MSAPNSQERRACWGARDEFWKCLDHNRDDVAACEKYKTDFEMLCPAQWVKYFNKRRDYLKYKEKIDKEGYKPKEGAPKL</sequence>
<dbReference type="GO" id="GO:0007507">
    <property type="term" value="P:heart development"/>
    <property type="evidence" value="ECO:0007669"/>
    <property type="project" value="Ensembl"/>
</dbReference>
<dbReference type="PANTHER" id="PTHR46690">
    <property type="entry name" value="CYTOCHROME C OXIDASE ASSEMBLY FACTOR 6 HOMOLOG"/>
    <property type="match status" value="1"/>
</dbReference>
<dbReference type="Gene3D" id="1.10.10.140">
    <property type="entry name" value="Cytochrome c oxidase, subunit VIb"/>
    <property type="match status" value="1"/>
</dbReference>
<reference evidence="4" key="3">
    <citation type="submission" date="2025-08" db="UniProtKB">
        <authorList>
            <consortium name="Ensembl"/>
        </authorList>
    </citation>
    <scope>IDENTIFICATION</scope>
</reference>
<protein>
    <submittedName>
        <fullName evidence="4">Cytochrome c oxidase assembly factor 6</fullName>
    </submittedName>
</protein>
<dbReference type="STRING" id="7994.ENSAMXP00000028902"/>
<reference evidence="4" key="4">
    <citation type="submission" date="2025-09" db="UniProtKB">
        <authorList>
            <consortium name="Ensembl"/>
        </authorList>
    </citation>
    <scope>IDENTIFICATION</scope>
</reference>
<reference evidence="5" key="1">
    <citation type="submission" date="2013-03" db="EMBL/GenBank/DDBJ databases">
        <authorList>
            <person name="Jeffery W."/>
            <person name="Warren W."/>
            <person name="Wilson R.K."/>
        </authorList>
    </citation>
    <scope>NUCLEOTIDE SEQUENCE</scope>
    <source>
        <strain evidence="5">female</strain>
    </source>
</reference>
<dbReference type="SUPFAM" id="SSF47694">
    <property type="entry name" value="Cytochrome c oxidase subunit h"/>
    <property type="match status" value="1"/>
</dbReference>
<dbReference type="Ensembl" id="ENSAMXT00000040807.1">
    <property type="protein sequence ID" value="ENSAMXP00000028902.1"/>
    <property type="gene ID" value="ENSAMXG00000038066.1"/>
</dbReference>
<keyword evidence="2" id="KW-0496">Mitochondrion</keyword>
<dbReference type="FunCoup" id="A0A3B1IG61">
    <property type="interactions" value="276"/>
</dbReference>
<comment type="subcellular location">
    <subcellularLocation>
        <location evidence="1">Mitochondrion</location>
    </subcellularLocation>
</comment>
<dbReference type="Pfam" id="PF02297">
    <property type="entry name" value="COX6B"/>
    <property type="match status" value="1"/>
</dbReference>
<dbReference type="GeneID" id="103022513"/>
<dbReference type="Bgee" id="ENSAMXG00000038066">
    <property type="expression patterns" value="Expressed in heart and 14 other cell types or tissues"/>
</dbReference>
<dbReference type="InParanoid" id="A0A3B1IG61"/>
<dbReference type="GeneTree" id="ENSGT00390000004094"/>
<dbReference type="PROSITE" id="PS51808">
    <property type="entry name" value="CHCH"/>
    <property type="match status" value="1"/>
</dbReference>
<keyword evidence="3" id="KW-1015">Disulfide bond</keyword>
<dbReference type="InterPro" id="IPR048280">
    <property type="entry name" value="COX6B-like"/>
</dbReference>
<dbReference type="KEGG" id="amex:103022513"/>
<evidence type="ECO:0000256" key="1">
    <source>
        <dbReference type="ARBA" id="ARBA00004173"/>
    </source>
</evidence>
<dbReference type="RefSeq" id="XP_007237830.2">
    <property type="nucleotide sequence ID" value="XM_007237768.4"/>
</dbReference>
<evidence type="ECO:0000256" key="2">
    <source>
        <dbReference type="ARBA" id="ARBA00023128"/>
    </source>
</evidence>
<dbReference type="GO" id="GO:0008535">
    <property type="term" value="P:respiratory chain complex IV assembly"/>
    <property type="evidence" value="ECO:0007669"/>
    <property type="project" value="InterPro"/>
</dbReference>
<proteinExistence type="predicted"/>
<dbReference type="PANTHER" id="PTHR46690:SF1">
    <property type="entry name" value="CYTOCHROME C OXIDASE ASSEMBLY FACTOR 6 HOMOLOG"/>
    <property type="match status" value="1"/>
</dbReference>
<dbReference type="Proteomes" id="UP000018467">
    <property type="component" value="Unassembled WGS sequence"/>
</dbReference>
<keyword evidence="5" id="KW-1185">Reference proteome</keyword>
<accession>A0A3B1IG61</accession>
<dbReference type="GO" id="GO:0042775">
    <property type="term" value="P:mitochondrial ATP synthesis coupled electron transport"/>
    <property type="evidence" value="ECO:0007669"/>
    <property type="project" value="TreeGrafter"/>
</dbReference>
<reference evidence="5" key="2">
    <citation type="journal article" date="2014" name="Nat. Commun.">
        <title>The cavefish genome reveals candidate genes for eye loss.</title>
        <authorList>
            <person name="McGaugh S.E."/>
            <person name="Gross J.B."/>
            <person name="Aken B."/>
            <person name="Blin M."/>
            <person name="Borowsky R."/>
            <person name="Chalopin D."/>
            <person name="Hinaux H."/>
            <person name="Jeffery W.R."/>
            <person name="Keene A."/>
            <person name="Ma L."/>
            <person name="Minx P."/>
            <person name="Murphy D."/>
            <person name="O'Quin K.E."/>
            <person name="Retaux S."/>
            <person name="Rohner N."/>
            <person name="Searle S.M."/>
            <person name="Stahl B.A."/>
            <person name="Tabin C."/>
            <person name="Volff J.N."/>
            <person name="Yoshizawa M."/>
            <person name="Warren W.C."/>
        </authorList>
    </citation>
    <scope>NUCLEOTIDE SEQUENCE [LARGE SCALE GENOMIC DNA]</scope>
    <source>
        <strain evidence="5">female</strain>
    </source>
</reference>
<evidence type="ECO:0000313" key="5">
    <source>
        <dbReference type="Proteomes" id="UP000018467"/>
    </source>
</evidence>
<dbReference type="InterPro" id="IPR036549">
    <property type="entry name" value="CX6/COA6-like_sf"/>
</dbReference>
<evidence type="ECO:0000256" key="3">
    <source>
        <dbReference type="ARBA" id="ARBA00023157"/>
    </source>
</evidence>
<dbReference type="GO" id="GO:0005739">
    <property type="term" value="C:mitochondrion"/>
    <property type="evidence" value="ECO:0007669"/>
    <property type="project" value="UniProtKB-SubCell"/>
</dbReference>
<dbReference type="InterPro" id="IPR042289">
    <property type="entry name" value="COA6"/>
</dbReference>
<evidence type="ECO:0000313" key="4">
    <source>
        <dbReference type="Ensembl" id="ENSAMXP00000028902.1"/>
    </source>
</evidence>
<organism evidence="4 5">
    <name type="scientific">Astyanax mexicanus</name>
    <name type="common">Blind cave fish</name>
    <name type="synonym">Astyanax fasciatus mexicanus</name>
    <dbReference type="NCBI Taxonomy" id="7994"/>
    <lineage>
        <taxon>Eukaryota</taxon>
        <taxon>Metazoa</taxon>
        <taxon>Chordata</taxon>
        <taxon>Craniata</taxon>
        <taxon>Vertebrata</taxon>
        <taxon>Euteleostomi</taxon>
        <taxon>Actinopterygii</taxon>
        <taxon>Neopterygii</taxon>
        <taxon>Teleostei</taxon>
        <taxon>Ostariophysi</taxon>
        <taxon>Characiformes</taxon>
        <taxon>Characoidei</taxon>
        <taxon>Acestrorhamphidae</taxon>
        <taxon>Acestrorhamphinae</taxon>
        <taxon>Astyanax</taxon>
    </lineage>
</organism>
<dbReference type="AlphaFoldDB" id="A0A3B1IG61"/>
<name>A0A3B1IG61_ASTMX</name>